<evidence type="ECO:0000313" key="1">
    <source>
        <dbReference type="EMBL" id="CAA2955749.1"/>
    </source>
</evidence>
<evidence type="ECO:0000313" key="2">
    <source>
        <dbReference type="Proteomes" id="UP000594638"/>
    </source>
</evidence>
<sequence>MLLSRKTILRKAHKKCARPYLRRNFGLLIWHTGCAMSAHAYLQNMHTLQKFEELDELHAQVEELSPEMEEINDDIDAKWEEIDAKRKVIETKWEEVGAMHKEIIAELEARKSRGKEYKDRERRKRRTWMSLLMES</sequence>
<dbReference type="EMBL" id="CACTIH010000161">
    <property type="protein sequence ID" value="CAA2955749.1"/>
    <property type="molecule type" value="Genomic_DNA"/>
</dbReference>
<comment type="caution">
    <text evidence="1">The sequence shown here is derived from an EMBL/GenBank/DDBJ whole genome shotgun (WGS) entry which is preliminary data.</text>
</comment>
<protein>
    <submittedName>
        <fullName evidence="1">Uncharacterized protein</fullName>
    </submittedName>
</protein>
<gene>
    <name evidence="1" type="ORF">OLEA9_A030939</name>
</gene>
<proteinExistence type="predicted"/>
<accession>A0A8S0PSN0</accession>
<dbReference type="Gramene" id="OE9A030939T1">
    <property type="protein sequence ID" value="OE9A030939C1"/>
    <property type="gene ID" value="OE9A030939"/>
</dbReference>
<dbReference type="Proteomes" id="UP000594638">
    <property type="component" value="Unassembled WGS sequence"/>
</dbReference>
<dbReference type="AlphaFoldDB" id="A0A8S0PSN0"/>
<reference evidence="1 2" key="1">
    <citation type="submission" date="2019-12" db="EMBL/GenBank/DDBJ databases">
        <authorList>
            <person name="Alioto T."/>
            <person name="Alioto T."/>
            <person name="Gomez Garrido J."/>
        </authorList>
    </citation>
    <scope>NUCLEOTIDE SEQUENCE [LARGE SCALE GENOMIC DNA]</scope>
</reference>
<organism evidence="1 2">
    <name type="scientific">Olea europaea subsp. europaea</name>
    <dbReference type="NCBI Taxonomy" id="158383"/>
    <lineage>
        <taxon>Eukaryota</taxon>
        <taxon>Viridiplantae</taxon>
        <taxon>Streptophyta</taxon>
        <taxon>Embryophyta</taxon>
        <taxon>Tracheophyta</taxon>
        <taxon>Spermatophyta</taxon>
        <taxon>Magnoliopsida</taxon>
        <taxon>eudicotyledons</taxon>
        <taxon>Gunneridae</taxon>
        <taxon>Pentapetalae</taxon>
        <taxon>asterids</taxon>
        <taxon>lamiids</taxon>
        <taxon>Lamiales</taxon>
        <taxon>Oleaceae</taxon>
        <taxon>Oleeae</taxon>
        <taxon>Olea</taxon>
    </lineage>
</organism>
<name>A0A8S0PSN0_OLEEU</name>
<keyword evidence="2" id="KW-1185">Reference proteome</keyword>